<sequence length="70" mass="7402">MTFKVQVASIDLMGGMANVVAFDQPTTPTPGPAASFNLQFPFTPSGGADHEKEKVIAAAKVVLQRILTEI</sequence>
<gene>
    <name evidence="1" type="ORF">SAMN05443248_8613</name>
</gene>
<dbReference type="AlphaFoldDB" id="A0A1M5YQ30"/>
<dbReference type="EMBL" id="LT670817">
    <property type="protein sequence ID" value="SHI14004.1"/>
    <property type="molecule type" value="Genomic_DNA"/>
</dbReference>
<protein>
    <submittedName>
        <fullName evidence="1">Uncharacterized protein</fullName>
    </submittedName>
</protein>
<evidence type="ECO:0000313" key="1">
    <source>
        <dbReference type="EMBL" id="SHI14004.1"/>
    </source>
</evidence>
<dbReference type="Proteomes" id="UP000189796">
    <property type="component" value="Chromosome I"/>
</dbReference>
<evidence type="ECO:0000313" key="2">
    <source>
        <dbReference type="Proteomes" id="UP000189796"/>
    </source>
</evidence>
<organism evidence="1 2">
    <name type="scientific">Bradyrhizobium erythrophlei</name>
    <dbReference type="NCBI Taxonomy" id="1437360"/>
    <lineage>
        <taxon>Bacteria</taxon>
        <taxon>Pseudomonadati</taxon>
        <taxon>Pseudomonadota</taxon>
        <taxon>Alphaproteobacteria</taxon>
        <taxon>Hyphomicrobiales</taxon>
        <taxon>Nitrobacteraceae</taxon>
        <taxon>Bradyrhizobium</taxon>
    </lineage>
</organism>
<reference evidence="1 2" key="1">
    <citation type="submission" date="2016-11" db="EMBL/GenBank/DDBJ databases">
        <authorList>
            <person name="Jaros S."/>
            <person name="Januszkiewicz K."/>
            <person name="Wedrychowicz H."/>
        </authorList>
    </citation>
    <scope>NUCLEOTIDE SEQUENCE [LARGE SCALE GENOMIC DNA]</scope>
    <source>
        <strain evidence="1 2">GAS138</strain>
    </source>
</reference>
<dbReference type="RefSeq" id="WP_079606596.1">
    <property type="nucleotide sequence ID" value="NZ_LT670817.1"/>
</dbReference>
<name>A0A1M5YQ30_9BRAD</name>
<accession>A0A1M5YQ30</accession>
<proteinExistence type="predicted"/>